<dbReference type="Proteomes" id="UP000008561">
    <property type="component" value="Chromosome"/>
</dbReference>
<gene>
    <name evidence="1" type="ordered locus">Dole_1220</name>
</gene>
<dbReference type="InterPro" id="IPR043519">
    <property type="entry name" value="NT_sf"/>
</dbReference>
<protein>
    <recommendedName>
        <fullName evidence="3">Nucleotidyltransferase family protein</fullName>
    </recommendedName>
</protein>
<dbReference type="SUPFAM" id="SSF81301">
    <property type="entry name" value="Nucleotidyltransferase"/>
    <property type="match status" value="1"/>
</dbReference>
<evidence type="ECO:0008006" key="3">
    <source>
        <dbReference type="Google" id="ProtNLM"/>
    </source>
</evidence>
<organism evidence="1 2">
    <name type="scientific">Desulfosudis oleivorans (strain DSM 6200 / JCM 39069 / Hxd3)</name>
    <name type="common">Desulfococcus oleovorans</name>
    <dbReference type="NCBI Taxonomy" id="96561"/>
    <lineage>
        <taxon>Bacteria</taxon>
        <taxon>Pseudomonadati</taxon>
        <taxon>Thermodesulfobacteriota</taxon>
        <taxon>Desulfobacteria</taxon>
        <taxon>Desulfobacterales</taxon>
        <taxon>Desulfosudaceae</taxon>
        <taxon>Desulfosudis</taxon>
    </lineage>
</organism>
<dbReference type="eggNOG" id="COG4914">
    <property type="taxonomic scope" value="Bacteria"/>
</dbReference>
<dbReference type="AlphaFoldDB" id="A8ZY19"/>
<sequence length="190" mass="21747">MAQKKLTTMLSILSDRFIEKQIPFCLIGAFALGFYGLSRHTVDIDFMVDANYGDPALEILTGSGYTCFQKTELFAQFDSEYDVFGKVDMMFASTDAGREMIRRSVLLDAELIGRVPVVQPTDYIILKLLAIANDKERLPKDEFDISEFFKGYRTFGISEKFEKIDAKRIYRFAEKFGQTGLIQKYMATEK</sequence>
<name>A8ZY19_DESOH</name>
<proteinExistence type="predicted"/>
<keyword evidence="2" id="KW-1185">Reference proteome</keyword>
<dbReference type="HOGENOM" id="CLU_1425917_0_0_7"/>
<dbReference type="Gene3D" id="3.30.460.40">
    <property type="match status" value="1"/>
</dbReference>
<evidence type="ECO:0000313" key="2">
    <source>
        <dbReference type="Proteomes" id="UP000008561"/>
    </source>
</evidence>
<reference evidence="1 2" key="1">
    <citation type="submission" date="2007-10" db="EMBL/GenBank/DDBJ databases">
        <title>Complete sequence of Desulfococcus oleovorans Hxd3.</title>
        <authorList>
            <consortium name="US DOE Joint Genome Institute"/>
            <person name="Copeland A."/>
            <person name="Lucas S."/>
            <person name="Lapidus A."/>
            <person name="Barry K."/>
            <person name="Glavina del Rio T."/>
            <person name="Dalin E."/>
            <person name="Tice H."/>
            <person name="Pitluck S."/>
            <person name="Kiss H."/>
            <person name="Brettin T."/>
            <person name="Bruce D."/>
            <person name="Detter J.C."/>
            <person name="Han C."/>
            <person name="Schmutz J."/>
            <person name="Larimer F."/>
            <person name="Land M."/>
            <person name="Hauser L."/>
            <person name="Kyrpides N."/>
            <person name="Kim E."/>
            <person name="Wawrik B."/>
            <person name="Richardson P."/>
        </authorList>
    </citation>
    <scope>NUCLEOTIDE SEQUENCE [LARGE SCALE GENOMIC DNA]</scope>
    <source>
        <strain evidence="2">DSM 6200 / JCM 39069 / Hxd3</strain>
    </source>
</reference>
<dbReference type="RefSeq" id="WP_012174643.1">
    <property type="nucleotide sequence ID" value="NC_009943.1"/>
</dbReference>
<dbReference type="EMBL" id="CP000859">
    <property type="protein sequence ID" value="ABW67026.1"/>
    <property type="molecule type" value="Genomic_DNA"/>
</dbReference>
<evidence type="ECO:0000313" key="1">
    <source>
        <dbReference type="EMBL" id="ABW67026.1"/>
    </source>
</evidence>
<accession>A8ZY19</accession>
<dbReference type="OrthoDB" id="9816370at2"/>
<dbReference type="KEGG" id="dol:Dole_1220"/>